<dbReference type="Proteomes" id="UP001596119">
    <property type="component" value="Unassembled WGS sequence"/>
</dbReference>
<dbReference type="InterPro" id="IPR036034">
    <property type="entry name" value="PDZ_sf"/>
</dbReference>
<dbReference type="InterPro" id="IPR001940">
    <property type="entry name" value="Peptidase_S1C"/>
</dbReference>
<dbReference type="Pfam" id="PF13365">
    <property type="entry name" value="Trypsin_2"/>
    <property type="match status" value="1"/>
</dbReference>
<reference evidence="7" key="1">
    <citation type="journal article" date="2019" name="Int. J. Syst. Evol. Microbiol.">
        <title>The Global Catalogue of Microorganisms (GCM) 10K type strain sequencing project: providing services to taxonomists for standard genome sequencing and annotation.</title>
        <authorList>
            <consortium name="The Broad Institute Genomics Platform"/>
            <consortium name="The Broad Institute Genome Sequencing Center for Infectious Disease"/>
            <person name="Wu L."/>
            <person name="Ma J."/>
        </authorList>
    </citation>
    <scope>NUCLEOTIDE SEQUENCE [LARGE SCALE GENOMIC DNA]</scope>
    <source>
        <strain evidence="7">CGMCC 4.7397</strain>
    </source>
</reference>
<feature type="compositionally biased region" description="Basic and acidic residues" evidence="4">
    <location>
        <begin position="157"/>
        <end position="168"/>
    </location>
</feature>
<dbReference type="PROSITE" id="PS50106">
    <property type="entry name" value="PDZ"/>
    <property type="match status" value="1"/>
</dbReference>
<dbReference type="Gene3D" id="2.40.10.10">
    <property type="entry name" value="Trypsin-like serine proteases"/>
    <property type="match status" value="2"/>
</dbReference>
<evidence type="ECO:0000313" key="6">
    <source>
        <dbReference type="EMBL" id="MFC5950808.1"/>
    </source>
</evidence>
<evidence type="ECO:0000256" key="2">
    <source>
        <dbReference type="ARBA" id="ARBA00022670"/>
    </source>
</evidence>
<dbReference type="Gene3D" id="2.30.42.10">
    <property type="match status" value="1"/>
</dbReference>
<comment type="similarity">
    <text evidence="1">Belongs to the peptidase S1C family.</text>
</comment>
<feature type="compositionally biased region" description="Polar residues" evidence="4">
    <location>
        <begin position="234"/>
        <end position="247"/>
    </location>
</feature>
<accession>A0ABW1IDE0</accession>
<evidence type="ECO:0000259" key="5">
    <source>
        <dbReference type="PROSITE" id="PS50106"/>
    </source>
</evidence>
<keyword evidence="7" id="KW-1185">Reference proteome</keyword>
<dbReference type="EMBL" id="JBHSQK010000056">
    <property type="protein sequence ID" value="MFC5950808.1"/>
    <property type="molecule type" value="Genomic_DNA"/>
</dbReference>
<keyword evidence="3" id="KW-0378">Hydrolase</keyword>
<proteinExistence type="inferred from homology"/>
<dbReference type="PRINTS" id="PR00834">
    <property type="entry name" value="PROTEASES2C"/>
</dbReference>
<evidence type="ECO:0000256" key="3">
    <source>
        <dbReference type="ARBA" id="ARBA00022801"/>
    </source>
</evidence>
<feature type="domain" description="PDZ" evidence="5">
    <location>
        <begin position="462"/>
        <end position="545"/>
    </location>
</feature>
<evidence type="ECO:0000256" key="1">
    <source>
        <dbReference type="ARBA" id="ARBA00010541"/>
    </source>
</evidence>
<name>A0ABW1IDE0_9PSEU</name>
<evidence type="ECO:0000313" key="7">
    <source>
        <dbReference type="Proteomes" id="UP001596119"/>
    </source>
</evidence>
<dbReference type="SUPFAM" id="SSF50494">
    <property type="entry name" value="Trypsin-like serine proteases"/>
    <property type="match status" value="1"/>
</dbReference>
<dbReference type="PANTHER" id="PTHR43343:SF3">
    <property type="entry name" value="PROTEASE DO-LIKE 8, CHLOROPLASTIC"/>
    <property type="match status" value="1"/>
</dbReference>
<dbReference type="InterPro" id="IPR009003">
    <property type="entry name" value="Peptidase_S1_PA"/>
</dbReference>
<sequence>MSDAQDPADERGTEGGSPAEPAADRTGRGSGGPGTAEPDTAGPDTSGPDTSGPDTAEPPRESPPRLQSRGLDRPAVDPASAAVFGRPSGVEGAFADHGATNGHVRSTLAPAPTAALASAFGRPTAGAPTLQRPPTGRAERPADDDAFWPTGDPAGVDGREDPWRRPESPVELGPPPPGEAEPAPERGRGPRLSVREVLFGRRVEPKALAILGVLALLIGTVGGLVGRYTAEGANSLTEPGATLSTTTEGKERPPGSVADLAARVLPAVVSLDIKVGQQGGTGSGVVIDPAGYILTNNHVVAPAAEAQGSTVQAVFSDGSRAPAAIVGRDPKTDLAVVKVQVTNPTVAQFGSSGALAVGDAVIAIGSPLGLAGTVTTGIVSALDRPVRLDGEGNDVAVIDAVQTDAAINPGNSGGALVDSTGAVVGINTAIRSLGGSGQSEGGSIGLGFAIPIETARGIAEELIRTGVVTHADLGVNVRSVTDGQADGAQVQNVVAGGAAAGAGILEGDVIVKVGDRDIAGADELIVAVREKNPGDVVPIELVRDGRPLTVNATLASD</sequence>
<dbReference type="SUPFAM" id="SSF50156">
    <property type="entry name" value="PDZ domain-like"/>
    <property type="match status" value="1"/>
</dbReference>
<protein>
    <submittedName>
        <fullName evidence="6">Trypsin-like peptidase domain-containing protein</fullName>
    </submittedName>
</protein>
<feature type="region of interest" description="Disordered" evidence="4">
    <location>
        <begin position="123"/>
        <end position="189"/>
    </location>
</feature>
<dbReference type="Pfam" id="PF13180">
    <property type="entry name" value="PDZ_2"/>
    <property type="match status" value="1"/>
</dbReference>
<feature type="region of interest" description="Disordered" evidence="4">
    <location>
        <begin position="1"/>
        <end position="105"/>
    </location>
</feature>
<organism evidence="6 7">
    <name type="scientific">Pseudonocardia lutea</name>
    <dbReference type="NCBI Taxonomy" id="2172015"/>
    <lineage>
        <taxon>Bacteria</taxon>
        <taxon>Bacillati</taxon>
        <taxon>Actinomycetota</taxon>
        <taxon>Actinomycetes</taxon>
        <taxon>Pseudonocardiales</taxon>
        <taxon>Pseudonocardiaceae</taxon>
        <taxon>Pseudonocardia</taxon>
    </lineage>
</organism>
<feature type="region of interest" description="Disordered" evidence="4">
    <location>
        <begin position="234"/>
        <end position="255"/>
    </location>
</feature>
<dbReference type="SMART" id="SM00228">
    <property type="entry name" value="PDZ"/>
    <property type="match status" value="1"/>
</dbReference>
<dbReference type="InterPro" id="IPR051201">
    <property type="entry name" value="Chloro_Bact_Ser_Proteases"/>
</dbReference>
<gene>
    <name evidence="6" type="ORF">ACFQH9_21290</name>
</gene>
<dbReference type="InterPro" id="IPR001478">
    <property type="entry name" value="PDZ"/>
</dbReference>
<keyword evidence="2" id="KW-0645">Protease</keyword>
<evidence type="ECO:0000256" key="4">
    <source>
        <dbReference type="SAM" id="MobiDB-lite"/>
    </source>
</evidence>
<dbReference type="PANTHER" id="PTHR43343">
    <property type="entry name" value="PEPTIDASE S12"/>
    <property type="match status" value="1"/>
</dbReference>
<comment type="caution">
    <text evidence="6">The sequence shown here is derived from an EMBL/GenBank/DDBJ whole genome shotgun (WGS) entry which is preliminary data.</text>
</comment>
<dbReference type="InterPro" id="IPR043504">
    <property type="entry name" value="Peptidase_S1_PA_chymotrypsin"/>
</dbReference>
<dbReference type="RefSeq" id="WP_379568167.1">
    <property type="nucleotide sequence ID" value="NZ_JBHSQK010000056.1"/>
</dbReference>